<reference evidence="2" key="1">
    <citation type="submission" date="2019-11" db="EMBL/GenBank/DDBJ databases">
        <authorList>
            <person name="Feng L."/>
        </authorList>
    </citation>
    <scope>NUCLEOTIDE SEQUENCE</scope>
    <source>
        <strain evidence="2">AhadrusLFYP4</strain>
    </source>
</reference>
<dbReference type="InterPro" id="IPR001387">
    <property type="entry name" value="Cro/C1-type_HTH"/>
</dbReference>
<dbReference type="AlphaFoldDB" id="A0A6N2R2H0"/>
<dbReference type="Pfam" id="PF01381">
    <property type="entry name" value="HTH_3"/>
    <property type="match status" value="1"/>
</dbReference>
<dbReference type="InterPro" id="IPR010982">
    <property type="entry name" value="Lambda_DNA-bd_dom_sf"/>
</dbReference>
<feature type="domain" description="HTH cro/C1-type" evidence="1">
    <location>
        <begin position="10"/>
        <end position="63"/>
    </location>
</feature>
<dbReference type="SUPFAM" id="SSF47413">
    <property type="entry name" value="lambda repressor-like DNA-binding domains"/>
    <property type="match status" value="1"/>
</dbReference>
<dbReference type="PROSITE" id="PS50943">
    <property type="entry name" value="HTH_CROC1"/>
    <property type="match status" value="1"/>
</dbReference>
<sequence length="71" mass="8052">MLDAKEIGCRLRELRGNISRETVADAVGISVSAISMYENGERIPRDVVKVKLASYYGKSVQEIFFDEKYHV</sequence>
<dbReference type="SMART" id="SM00530">
    <property type="entry name" value="HTH_XRE"/>
    <property type="match status" value="1"/>
</dbReference>
<dbReference type="GO" id="GO:0003677">
    <property type="term" value="F:DNA binding"/>
    <property type="evidence" value="ECO:0007669"/>
    <property type="project" value="InterPro"/>
</dbReference>
<dbReference type="Gene3D" id="1.10.260.40">
    <property type="entry name" value="lambda repressor-like DNA-binding domains"/>
    <property type="match status" value="1"/>
</dbReference>
<protein>
    <submittedName>
        <fullName evidence="2">HTH-type transcriptional regulator Xre</fullName>
    </submittedName>
</protein>
<accession>A0A6N2R2H0</accession>
<dbReference type="CDD" id="cd00093">
    <property type="entry name" value="HTH_XRE"/>
    <property type="match status" value="1"/>
</dbReference>
<evidence type="ECO:0000313" key="2">
    <source>
        <dbReference type="EMBL" id="VYS74934.1"/>
    </source>
</evidence>
<proteinExistence type="predicted"/>
<gene>
    <name evidence="2" type="primary">xre_2</name>
    <name evidence="2" type="ORF">AHLFYP4_00232</name>
</gene>
<organism evidence="2">
    <name type="scientific">Anaerostipes hadrus</name>
    <dbReference type="NCBI Taxonomy" id="649756"/>
    <lineage>
        <taxon>Bacteria</taxon>
        <taxon>Bacillati</taxon>
        <taxon>Bacillota</taxon>
        <taxon>Clostridia</taxon>
        <taxon>Lachnospirales</taxon>
        <taxon>Lachnospiraceae</taxon>
        <taxon>Anaerostipes</taxon>
    </lineage>
</organism>
<dbReference type="EMBL" id="CACRSX010000006">
    <property type="protein sequence ID" value="VYS74934.1"/>
    <property type="molecule type" value="Genomic_DNA"/>
</dbReference>
<dbReference type="RefSeq" id="WP_156722532.1">
    <property type="nucleotide sequence ID" value="NZ_CACRSX010000006.1"/>
</dbReference>
<name>A0A6N2R2H0_ANAHA</name>
<evidence type="ECO:0000259" key="1">
    <source>
        <dbReference type="PROSITE" id="PS50943"/>
    </source>
</evidence>